<dbReference type="Proteomes" id="UP000694923">
    <property type="component" value="Unplaced"/>
</dbReference>
<dbReference type="RefSeq" id="XP_008592959.1">
    <property type="nucleotide sequence ID" value="XM_008594737.1"/>
</dbReference>
<dbReference type="NCBIfam" id="TIGR00231">
    <property type="entry name" value="small_GTP"/>
    <property type="match status" value="1"/>
</dbReference>
<dbReference type="PANTHER" id="PTHR24070">
    <property type="entry name" value="RAS, DI-RAS, AND RHEB FAMILY MEMBERS OF SMALL GTPASE SUPERFAMILY"/>
    <property type="match status" value="1"/>
</dbReference>
<protein>
    <submittedName>
        <fullName evidence="5">GTP-binding protein Di-Ras3-like</fullName>
    </submittedName>
</protein>
<dbReference type="InterPro" id="IPR001806">
    <property type="entry name" value="Small_GTPase"/>
</dbReference>
<gene>
    <name evidence="5" type="primary">LOC103610601</name>
</gene>
<dbReference type="SMART" id="SM00173">
    <property type="entry name" value="RAS"/>
    <property type="match status" value="1"/>
</dbReference>
<evidence type="ECO:0000313" key="4">
    <source>
        <dbReference type="Proteomes" id="UP000694923"/>
    </source>
</evidence>
<name>A0ABM0SJB8_GALVR</name>
<dbReference type="SMART" id="SM00175">
    <property type="entry name" value="RAB"/>
    <property type="match status" value="1"/>
</dbReference>
<dbReference type="SUPFAM" id="SSF52540">
    <property type="entry name" value="P-loop containing nucleoside triphosphate hydrolases"/>
    <property type="match status" value="1"/>
</dbReference>
<proteinExistence type="predicted"/>
<organism evidence="4 5">
    <name type="scientific">Galeopterus variegatus</name>
    <name type="common">Malayan flying lemur</name>
    <name type="synonym">Cynocephalus variegatus</name>
    <dbReference type="NCBI Taxonomy" id="482537"/>
    <lineage>
        <taxon>Eukaryota</taxon>
        <taxon>Metazoa</taxon>
        <taxon>Chordata</taxon>
        <taxon>Craniata</taxon>
        <taxon>Vertebrata</taxon>
        <taxon>Euteleostomi</taxon>
        <taxon>Mammalia</taxon>
        <taxon>Eutheria</taxon>
        <taxon>Euarchontoglires</taxon>
        <taxon>Dermoptera</taxon>
        <taxon>Cynocephalidae</taxon>
        <taxon>Galeopterus</taxon>
    </lineage>
</organism>
<accession>A0ABM0SJB8</accession>
<dbReference type="PROSITE" id="PS51419">
    <property type="entry name" value="RAB"/>
    <property type="match status" value="1"/>
</dbReference>
<keyword evidence="3" id="KW-0342">GTP-binding</keyword>
<evidence type="ECO:0000313" key="5">
    <source>
        <dbReference type="RefSeq" id="XP_008592959.1"/>
    </source>
</evidence>
<dbReference type="Pfam" id="PF00071">
    <property type="entry name" value="Ras"/>
    <property type="match status" value="1"/>
</dbReference>
<comment type="subcellular location">
    <subcellularLocation>
        <location evidence="1">Endomembrane system</location>
    </subcellularLocation>
</comment>
<keyword evidence="2" id="KW-0547">Nucleotide-binding</keyword>
<dbReference type="SMART" id="SM00174">
    <property type="entry name" value="RHO"/>
    <property type="match status" value="1"/>
</dbReference>
<dbReference type="GeneID" id="103610601"/>
<dbReference type="PROSITE" id="PS51421">
    <property type="entry name" value="RAS"/>
    <property type="match status" value="1"/>
</dbReference>
<evidence type="ECO:0000256" key="3">
    <source>
        <dbReference type="ARBA" id="ARBA00023134"/>
    </source>
</evidence>
<evidence type="ECO:0000256" key="2">
    <source>
        <dbReference type="ARBA" id="ARBA00022741"/>
    </source>
</evidence>
<dbReference type="InterPro" id="IPR020849">
    <property type="entry name" value="Small_GTPase_Ras-type"/>
</dbReference>
<evidence type="ECO:0000256" key="1">
    <source>
        <dbReference type="ARBA" id="ARBA00004308"/>
    </source>
</evidence>
<sequence>MPTWHSVPDSGISYCRLSPGEVGQESPRRFPKMGNACLRFKERLMQRLRPQPPLLVFRNFMSHTRSKDFRVVLLGPAGVGKSALVQRRVRGTFRDTYLPTIEDTYRQVQGCNHAMGALHITDTTGGHRYPDLLRLAISKGHAFVLVYSVTKKETLEQLKPFYELIRAIKGSDLHKCPIVLVGNKRDDRYHRELTLKDGAARAREWNCAFLETSAKLDVNVQELFYMLLNHENPDACPESPEKKSQKPKATEKLLGKCIIM</sequence>
<dbReference type="PRINTS" id="PR00449">
    <property type="entry name" value="RASTRNSFRMNG"/>
</dbReference>
<reference evidence="5" key="1">
    <citation type="submission" date="2025-08" db="UniProtKB">
        <authorList>
            <consortium name="RefSeq"/>
        </authorList>
    </citation>
    <scope>IDENTIFICATION</scope>
</reference>
<keyword evidence="4" id="KW-1185">Reference proteome</keyword>
<dbReference type="Gene3D" id="3.40.50.300">
    <property type="entry name" value="P-loop containing nucleotide triphosphate hydrolases"/>
    <property type="match status" value="1"/>
</dbReference>
<dbReference type="InterPro" id="IPR005225">
    <property type="entry name" value="Small_GTP-bd"/>
</dbReference>
<dbReference type="InterPro" id="IPR027417">
    <property type="entry name" value="P-loop_NTPase"/>
</dbReference>